<organism evidence="4 5">
    <name type="scientific">Paucilactobacillus suebicus DSM 5007 = KCTC 3549</name>
    <dbReference type="NCBI Taxonomy" id="1423807"/>
    <lineage>
        <taxon>Bacteria</taxon>
        <taxon>Bacillati</taxon>
        <taxon>Bacillota</taxon>
        <taxon>Bacilli</taxon>
        <taxon>Lactobacillales</taxon>
        <taxon>Lactobacillaceae</taxon>
        <taxon>Paucilactobacillus</taxon>
    </lineage>
</organism>
<name>A0A0R1W5Z9_9LACO</name>
<evidence type="ECO:0000256" key="2">
    <source>
        <dbReference type="ARBA" id="ARBA00022694"/>
    </source>
</evidence>
<dbReference type="EC" id="6.3.4.-" evidence="3"/>
<dbReference type="NCBIfam" id="NF010191">
    <property type="entry name" value="PRK13670.1"/>
    <property type="match status" value="1"/>
</dbReference>
<keyword evidence="1 3" id="KW-0436">Ligase</keyword>
<dbReference type="GO" id="GO:0005737">
    <property type="term" value="C:cytoplasm"/>
    <property type="evidence" value="ECO:0007669"/>
    <property type="project" value="UniProtKB-SubCell"/>
</dbReference>
<sequence length="379" mass="43582">MKAVGIIAEYNPFHNGHQYHIEEAKKNTNADVTIAAMSGNFTQRGEPTILDKWHRANEALHNGIDVVVELPLAFSVQPSHLFAQGALTILDALKVSDIVFGAEHSDWNFERLVRSEKNFDKNQFELYNETFATAFNEQLKQNTGIELTDPNDILAFSYFKAKKSIHASANLLPIKRIGNKYHDLEISGRFSSASSIRSSIANGSFDFVNSVPDITKKDLLNIKKLGTWENLYPYLRYTLIQSPVSELCGIYQMAEGLEYRMKSVAENASSFDEFIRELKTKRYTYSRLIRVSLYALLHITDGEMSEHYQTPYIRILGFNRRGQQYLHEIRKKLHMQAFTRLSRDQKVGVAQLDFRAGKMYQMINHSEQQDMKRKPIILL</sequence>
<keyword evidence="3" id="KW-0547">Nucleotide-binding</keyword>
<dbReference type="InterPro" id="IPR008513">
    <property type="entry name" value="tRNA(Met)_cyd_acetate_ligase"/>
</dbReference>
<keyword evidence="3" id="KW-0820">tRNA-binding</keyword>
<proteinExistence type="inferred from homology"/>
<dbReference type="PATRIC" id="fig|1423807.3.peg.1403"/>
<dbReference type="eggNOG" id="COG1323">
    <property type="taxonomic scope" value="Bacteria"/>
</dbReference>
<keyword evidence="3" id="KW-0694">RNA-binding</keyword>
<keyword evidence="2 3" id="KW-0819">tRNA processing</keyword>
<dbReference type="Pfam" id="PF05636">
    <property type="entry name" value="HIGH_NTase1"/>
    <property type="match status" value="1"/>
</dbReference>
<dbReference type="RefSeq" id="WP_010622020.1">
    <property type="nucleotide sequence ID" value="NZ_AZGF01000003.1"/>
</dbReference>
<feature type="binding site" evidence="3">
    <location>
        <position position="151"/>
    </location>
    <ligand>
        <name>ATP</name>
        <dbReference type="ChEBI" id="CHEBI:30616"/>
    </ligand>
</feature>
<dbReference type="PANTHER" id="PTHR37825">
    <property type="entry name" value="TRNA(MET) CYTIDINE ACETATE LIGASE"/>
    <property type="match status" value="1"/>
</dbReference>
<accession>A0A0R1W5Z9</accession>
<comment type="catalytic activity">
    <reaction evidence="3">
        <text>cytidine(34) in elongator tRNA(Met) + acetate + ATP = N(4)-acetylcytidine(34) in elongator tRNA(Met) + AMP + diphosphate</text>
        <dbReference type="Rhea" id="RHEA:58144"/>
        <dbReference type="Rhea" id="RHEA-COMP:10693"/>
        <dbReference type="Rhea" id="RHEA-COMP:10694"/>
        <dbReference type="ChEBI" id="CHEBI:30089"/>
        <dbReference type="ChEBI" id="CHEBI:30616"/>
        <dbReference type="ChEBI" id="CHEBI:33019"/>
        <dbReference type="ChEBI" id="CHEBI:74900"/>
        <dbReference type="ChEBI" id="CHEBI:82748"/>
        <dbReference type="ChEBI" id="CHEBI:456215"/>
    </reaction>
</comment>
<evidence type="ECO:0000256" key="1">
    <source>
        <dbReference type="ARBA" id="ARBA00022598"/>
    </source>
</evidence>
<dbReference type="Gene3D" id="3.40.50.620">
    <property type="entry name" value="HUPs"/>
    <property type="match status" value="1"/>
</dbReference>
<evidence type="ECO:0000313" key="5">
    <source>
        <dbReference type="Proteomes" id="UP000051820"/>
    </source>
</evidence>
<comment type="function">
    <text evidence="3">Catalyzes the formation of N(4)-acetylcytidine (ac(4)C) at the wobble position of elongator tRNA(Met), using acetate and ATP as substrates. First activates an acetate ion to form acetyladenylate (Ac-AMP) and then transfers the acetyl group to tRNA to form ac(4)C34.</text>
</comment>
<keyword evidence="3" id="KW-0067">ATP-binding</keyword>
<dbReference type="PANTHER" id="PTHR37825:SF1">
    <property type="entry name" value="TRNA(MET) CYTIDINE ACETATE LIGASE"/>
    <property type="match status" value="1"/>
</dbReference>
<dbReference type="GO" id="GO:0006400">
    <property type="term" value="P:tRNA modification"/>
    <property type="evidence" value="ECO:0007669"/>
    <property type="project" value="UniProtKB-UniRule"/>
</dbReference>
<dbReference type="AlphaFoldDB" id="A0A0R1W5Z9"/>
<dbReference type="GO" id="GO:0005524">
    <property type="term" value="F:ATP binding"/>
    <property type="evidence" value="ECO:0007669"/>
    <property type="project" value="UniProtKB-KW"/>
</dbReference>
<dbReference type="GO" id="GO:0000049">
    <property type="term" value="F:tRNA binding"/>
    <property type="evidence" value="ECO:0007669"/>
    <property type="project" value="UniProtKB-KW"/>
</dbReference>
<evidence type="ECO:0000256" key="3">
    <source>
        <dbReference type="HAMAP-Rule" id="MF_01539"/>
    </source>
</evidence>
<dbReference type="GO" id="GO:0016879">
    <property type="term" value="F:ligase activity, forming carbon-nitrogen bonds"/>
    <property type="evidence" value="ECO:0007669"/>
    <property type="project" value="UniProtKB-UniRule"/>
</dbReference>
<evidence type="ECO:0000313" key="4">
    <source>
        <dbReference type="EMBL" id="KRM13230.1"/>
    </source>
</evidence>
<feature type="binding site" evidence="3">
    <location>
        <begin position="176"/>
        <end position="177"/>
    </location>
    <ligand>
        <name>ATP</name>
        <dbReference type="ChEBI" id="CHEBI:30616"/>
    </ligand>
</feature>
<keyword evidence="3" id="KW-0963">Cytoplasm</keyword>
<dbReference type="HAMAP" id="MF_01539">
    <property type="entry name" value="TmcAL"/>
    <property type="match status" value="1"/>
</dbReference>
<dbReference type="InterPro" id="IPR014729">
    <property type="entry name" value="Rossmann-like_a/b/a_fold"/>
</dbReference>
<dbReference type="OrthoDB" id="9769796at2"/>
<gene>
    <name evidence="3" type="primary">tmcAL</name>
    <name evidence="4" type="ORF">FD16_GL001375</name>
</gene>
<dbReference type="SUPFAM" id="SSF52374">
    <property type="entry name" value="Nucleotidylyl transferase"/>
    <property type="match status" value="1"/>
</dbReference>
<comment type="similarity">
    <text evidence="3">Belongs to the TmcAL family.</text>
</comment>
<feature type="binding site" evidence="3">
    <location>
        <position position="101"/>
    </location>
    <ligand>
        <name>ATP</name>
        <dbReference type="ChEBI" id="CHEBI:30616"/>
    </ligand>
</feature>
<reference evidence="4 5" key="1">
    <citation type="journal article" date="2015" name="Genome Announc.">
        <title>Expanding the biotechnology potential of lactobacilli through comparative genomics of 213 strains and associated genera.</title>
        <authorList>
            <person name="Sun Z."/>
            <person name="Harris H.M."/>
            <person name="McCann A."/>
            <person name="Guo C."/>
            <person name="Argimon S."/>
            <person name="Zhang W."/>
            <person name="Yang X."/>
            <person name="Jeffery I.B."/>
            <person name="Cooney J.C."/>
            <person name="Kagawa T.F."/>
            <person name="Liu W."/>
            <person name="Song Y."/>
            <person name="Salvetti E."/>
            <person name="Wrobel A."/>
            <person name="Rasinkangas P."/>
            <person name="Parkhill J."/>
            <person name="Rea M.C."/>
            <person name="O'Sullivan O."/>
            <person name="Ritari J."/>
            <person name="Douillard F.P."/>
            <person name="Paul Ross R."/>
            <person name="Yang R."/>
            <person name="Briner A.E."/>
            <person name="Felis G.E."/>
            <person name="de Vos W.M."/>
            <person name="Barrangou R."/>
            <person name="Klaenhammer T.R."/>
            <person name="Caufield P.W."/>
            <person name="Cui Y."/>
            <person name="Zhang H."/>
            <person name="O'Toole P.W."/>
        </authorList>
    </citation>
    <scope>NUCLEOTIDE SEQUENCE [LARGE SCALE GENOMIC DNA]</scope>
    <source>
        <strain evidence="4 5">DSM 5007</strain>
    </source>
</reference>
<comment type="subcellular location">
    <subcellularLocation>
        <location evidence="3">Cytoplasm</location>
    </subcellularLocation>
</comment>
<protein>
    <recommendedName>
        <fullName evidence="3">tRNA(Met) cytidine acetate ligase</fullName>
        <ecNumber evidence="3">6.3.4.-</ecNumber>
    </recommendedName>
</protein>
<dbReference type="Proteomes" id="UP000051820">
    <property type="component" value="Unassembled WGS sequence"/>
</dbReference>
<keyword evidence="5" id="KW-1185">Reference proteome</keyword>
<dbReference type="STRING" id="1423807.FD16_GL001375"/>
<dbReference type="EMBL" id="AZGF01000003">
    <property type="protein sequence ID" value="KRM13230.1"/>
    <property type="molecule type" value="Genomic_DNA"/>
</dbReference>
<comment type="caution">
    <text evidence="4">The sequence shown here is derived from an EMBL/GenBank/DDBJ whole genome shotgun (WGS) entry which is preliminary data.</text>
</comment>
<feature type="binding site" evidence="3">
    <location>
        <begin position="7"/>
        <end position="20"/>
    </location>
    <ligand>
        <name>ATP</name>
        <dbReference type="ChEBI" id="CHEBI:30616"/>
    </ligand>
</feature>